<dbReference type="Proteomes" id="UP001501509">
    <property type="component" value="Unassembled WGS sequence"/>
</dbReference>
<dbReference type="EMBL" id="BAAATD010000022">
    <property type="protein sequence ID" value="GAA2637126.1"/>
    <property type="molecule type" value="Genomic_DNA"/>
</dbReference>
<sequence>MFLTDRRAPARTPACDVCPVTGRARLSYRRAAELFDTLTRPLAHPDVPAEHLQAHPERYAAWTPSPTT</sequence>
<evidence type="ECO:0000313" key="3">
    <source>
        <dbReference type="Proteomes" id="UP001501509"/>
    </source>
</evidence>
<dbReference type="RefSeq" id="WP_344548977.1">
    <property type="nucleotide sequence ID" value="NZ_BAAATD010000022.1"/>
</dbReference>
<organism evidence="2 3">
    <name type="scientific">Actinomadura fulvescens</name>
    <dbReference type="NCBI Taxonomy" id="46160"/>
    <lineage>
        <taxon>Bacteria</taxon>
        <taxon>Bacillati</taxon>
        <taxon>Actinomycetota</taxon>
        <taxon>Actinomycetes</taxon>
        <taxon>Streptosporangiales</taxon>
        <taxon>Thermomonosporaceae</taxon>
        <taxon>Actinomadura</taxon>
    </lineage>
</organism>
<feature type="region of interest" description="Disordered" evidence="1">
    <location>
        <begin position="48"/>
        <end position="68"/>
    </location>
</feature>
<evidence type="ECO:0000313" key="2">
    <source>
        <dbReference type="EMBL" id="GAA2637126.1"/>
    </source>
</evidence>
<keyword evidence="3" id="KW-1185">Reference proteome</keyword>
<comment type="caution">
    <text evidence="2">The sequence shown here is derived from an EMBL/GenBank/DDBJ whole genome shotgun (WGS) entry which is preliminary data.</text>
</comment>
<evidence type="ECO:0000256" key="1">
    <source>
        <dbReference type="SAM" id="MobiDB-lite"/>
    </source>
</evidence>
<proteinExistence type="predicted"/>
<gene>
    <name evidence="2" type="ORF">GCM10010411_90600</name>
</gene>
<accession>A0ABP6DCI6</accession>
<protein>
    <submittedName>
        <fullName evidence="2">Uncharacterized protein</fullName>
    </submittedName>
</protein>
<reference evidence="3" key="1">
    <citation type="journal article" date="2019" name="Int. J. Syst. Evol. Microbiol.">
        <title>The Global Catalogue of Microorganisms (GCM) 10K type strain sequencing project: providing services to taxonomists for standard genome sequencing and annotation.</title>
        <authorList>
            <consortium name="The Broad Institute Genomics Platform"/>
            <consortium name="The Broad Institute Genome Sequencing Center for Infectious Disease"/>
            <person name="Wu L."/>
            <person name="Ma J."/>
        </authorList>
    </citation>
    <scope>NUCLEOTIDE SEQUENCE [LARGE SCALE GENOMIC DNA]</scope>
    <source>
        <strain evidence="3">JCM 6833</strain>
    </source>
</reference>
<name>A0ABP6DCI6_9ACTN</name>
<feature type="compositionally biased region" description="Basic and acidic residues" evidence="1">
    <location>
        <begin position="48"/>
        <end position="58"/>
    </location>
</feature>